<feature type="non-terminal residue" evidence="7">
    <location>
        <position position="1"/>
    </location>
</feature>
<dbReference type="FunFam" id="3.90.190.10:FF:000016">
    <property type="entry name" value="receptor-type tyrosine-protein phosphatase gamma isoform X1"/>
    <property type="match status" value="1"/>
</dbReference>
<keyword evidence="2" id="KW-0378">Hydrolase</keyword>
<dbReference type="PANTHER" id="PTHR19134:SF468">
    <property type="entry name" value="RECEPTOR-TYPE TYROSINE-PROTEIN PHOSPHATASE GAMMA"/>
    <property type="match status" value="1"/>
</dbReference>
<dbReference type="InterPro" id="IPR016130">
    <property type="entry name" value="Tyr_Pase_AS"/>
</dbReference>
<accession>A0A6I9P6Y3</accession>
<dbReference type="InterPro" id="IPR029021">
    <property type="entry name" value="Prot-tyrosine_phosphatase-like"/>
</dbReference>
<organism evidence="6 7">
    <name type="scientific">Notothenia coriiceps</name>
    <name type="common">black rockcod</name>
    <dbReference type="NCBI Taxonomy" id="8208"/>
    <lineage>
        <taxon>Eukaryota</taxon>
        <taxon>Metazoa</taxon>
        <taxon>Chordata</taxon>
        <taxon>Craniata</taxon>
        <taxon>Vertebrata</taxon>
        <taxon>Euteleostomi</taxon>
        <taxon>Actinopterygii</taxon>
        <taxon>Neopterygii</taxon>
        <taxon>Teleostei</taxon>
        <taxon>Neoteleostei</taxon>
        <taxon>Acanthomorphata</taxon>
        <taxon>Eupercaria</taxon>
        <taxon>Perciformes</taxon>
        <taxon>Notothenioidei</taxon>
        <taxon>Nototheniidae</taxon>
        <taxon>Notothenia</taxon>
    </lineage>
</organism>
<dbReference type="KEGG" id="ncc:104957423"/>
<feature type="domain" description="Tyrosine specific protein phosphatases" evidence="5">
    <location>
        <begin position="214"/>
        <end position="288"/>
    </location>
</feature>
<dbReference type="OrthoDB" id="6022401at2759"/>
<feature type="domain" description="Tyrosine-protein phosphatase" evidence="4">
    <location>
        <begin position="25"/>
        <end position="297"/>
    </location>
</feature>
<dbReference type="AlphaFoldDB" id="A0A6I9P6Y3"/>
<dbReference type="PROSITE" id="PS00383">
    <property type="entry name" value="TYR_PHOSPHATASE_1"/>
    <property type="match status" value="1"/>
</dbReference>
<keyword evidence="6" id="KW-1185">Reference proteome</keyword>
<dbReference type="Proteomes" id="UP000504611">
    <property type="component" value="Unplaced"/>
</dbReference>
<dbReference type="PANTHER" id="PTHR19134">
    <property type="entry name" value="RECEPTOR-TYPE TYROSINE-PROTEIN PHOSPHATASE"/>
    <property type="match status" value="1"/>
</dbReference>
<dbReference type="SUPFAM" id="SSF52799">
    <property type="entry name" value="(Phosphotyrosine protein) phosphatases II"/>
    <property type="match status" value="1"/>
</dbReference>
<dbReference type="Gene3D" id="3.90.190.10">
    <property type="entry name" value="Protein tyrosine phosphatase superfamily"/>
    <property type="match status" value="1"/>
</dbReference>
<evidence type="ECO:0000259" key="4">
    <source>
        <dbReference type="PROSITE" id="PS50055"/>
    </source>
</evidence>
<reference evidence="7" key="1">
    <citation type="submission" date="2025-08" db="UniProtKB">
        <authorList>
            <consortium name="RefSeq"/>
        </authorList>
    </citation>
    <scope>IDENTIFICATION</scope>
    <source>
        <tissue evidence="7">Muscle</tissue>
    </source>
</reference>
<evidence type="ECO:0000313" key="7">
    <source>
        <dbReference type="RefSeq" id="XP_010783355.1"/>
    </source>
</evidence>
<name>A0A6I9P6Y3_9TELE</name>
<gene>
    <name evidence="7" type="primary">LOC104957423</name>
</gene>
<evidence type="ECO:0000256" key="1">
    <source>
        <dbReference type="ARBA" id="ARBA00013064"/>
    </source>
</evidence>
<feature type="compositionally biased region" description="Polar residues" evidence="3">
    <location>
        <begin position="1"/>
        <end position="11"/>
    </location>
</feature>
<dbReference type="Pfam" id="PF00102">
    <property type="entry name" value="Y_phosphatase"/>
    <property type="match status" value="1"/>
</dbReference>
<dbReference type="InterPro" id="IPR000387">
    <property type="entry name" value="Tyr_Pase_dom"/>
</dbReference>
<proteinExistence type="predicted"/>
<dbReference type="PRINTS" id="PR00700">
    <property type="entry name" value="PRTYPHPHTASE"/>
</dbReference>
<dbReference type="SMART" id="SM00404">
    <property type="entry name" value="PTPc_motif"/>
    <property type="match status" value="1"/>
</dbReference>
<dbReference type="GO" id="GO:0004725">
    <property type="term" value="F:protein tyrosine phosphatase activity"/>
    <property type="evidence" value="ECO:0007669"/>
    <property type="project" value="UniProtKB-EC"/>
</dbReference>
<dbReference type="InterPro" id="IPR000242">
    <property type="entry name" value="PTP_cat"/>
</dbReference>
<dbReference type="InterPro" id="IPR003595">
    <property type="entry name" value="Tyr_Pase_cat"/>
</dbReference>
<dbReference type="PROSITE" id="PS50055">
    <property type="entry name" value="TYR_PHOSPHATASE_PTP"/>
    <property type="match status" value="1"/>
</dbReference>
<dbReference type="InterPro" id="IPR050348">
    <property type="entry name" value="Protein-Tyr_Phosphatase"/>
</dbReference>
<evidence type="ECO:0000259" key="5">
    <source>
        <dbReference type="PROSITE" id="PS50056"/>
    </source>
</evidence>
<dbReference type="RefSeq" id="XP_010783355.1">
    <property type="nucleotide sequence ID" value="XM_010785053.1"/>
</dbReference>
<dbReference type="GeneID" id="104957423"/>
<evidence type="ECO:0000256" key="3">
    <source>
        <dbReference type="SAM" id="MobiDB-lite"/>
    </source>
</evidence>
<evidence type="ECO:0000256" key="2">
    <source>
        <dbReference type="ARBA" id="ARBA00022912"/>
    </source>
</evidence>
<dbReference type="SMART" id="SM00194">
    <property type="entry name" value="PTPc"/>
    <property type="match status" value="1"/>
</dbReference>
<feature type="non-terminal residue" evidence="7">
    <location>
        <position position="345"/>
    </location>
</feature>
<dbReference type="PROSITE" id="PS50056">
    <property type="entry name" value="TYR_PHOSPHATASE_2"/>
    <property type="match status" value="1"/>
</dbReference>
<evidence type="ECO:0000313" key="6">
    <source>
        <dbReference type="Proteomes" id="UP000504611"/>
    </source>
</evidence>
<feature type="region of interest" description="Disordered" evidence="3">
    <location>
        <begin position="1"/>
        <end position="28"/>
    </location>
</feature>
<dbReference type="EC" id="3.1.3.48" evidence="1"/>
<protein>
    <recommendedName>
        <fullName evidence="1">protein-tyrosine-phosphatase</fullName>
        <ecNumber evidence="1">3.1.3.48</ecNumber>
    </recommendedName>
</protein>
<sequence length="345" mass="39548">AVSRRPTSMWKTATPPGWSPTRQTPSSPFQEVQRCIADMKLTSEHSNHPDNKHKNRYINIIAYDHSRVKLRPLAGKDSKHSDYINANYVDGFNKPKAYIAAQGPLKSTFEDFWRMVLEQNTGVIVMITNLVEKGRRKCDQYWPTENSEEYGNMLVTLKSSKVHACYTVRRFTLRNTKVKKGGKGSGKMRAQSERTVFQYHYTQWPDMGVPEYTLPILTFVRRSSAAQLPDMGPMLVHCSAGVGRTGTYMVLDSMLRQIRDKSTVNVLGFLKHIRTQRNYLVQTEEQYVFTHDALMEAILGKETEVAASQLHSYFHNIRTPGRSGRTHLERQFKVISNSHSEFALL</sequence>
<keyword evidence="2" id="KW-0904">Protein phosphatase</keyword>